<evidence type="ECO:0000256" key="12">
    <source>
        <dbReference type="ARBA" id="ARBA00025280"/>
    </source>
</evidence>
<keyword evidence="9 13" id="KW-0067">ATP-binding</keyword>
<evidence type="ECO:0000256" key="10">
    <source>
        <dbReference type="ARBA" id="ARBA00023098"/>
    </source>
</evidence>
<evidence type="ECO:0000313" key="15">
    <source>
        <dbReference type="EMBL" id="MBI1757074.1"/>
    </source>
</evidence>
<dbReference type="InterPro" id="IPR041010">
    <property type="entry name" value="Znf-ACC"/>
</dbReference>
<comment type="pathway">
    <text evidence="13">Lipid metabolism; malonyl-CoA biosynthesis; malonyl-CoA from acetyl-CoA: step 1/1.</text>
</comment>
<dbReference type="InterPro" id="IPR000438">
    <property type="entry name" value="Acetyl_CoA_COase_Trfase_b_su"/>
</dbReference>
<feature type="binding site" evidence="13">
    <location>
        <position position="37"/>
    </location>
    <ligand>
        <name>Zn(2+)</name>
        <dbReference type="ChEBI" id="CHEBI:29105"/>
    </ligand>
</feature>
<keyword evidence="15" id="KW-0436">Ligase</keyword>
<accession>A0A931LVP0</accession>
<dbReference type="GO" id="GO:0005524">
    <property type="term" value="F:ATP binding"/>
    <property type="evidence" value="ECO:0007669"/>
    <property type="project" value="UniProtKB-KW"/>
</dbReference>
<feature type="zinc finger region" description="C4-type" evidence="13">
    <location>
        <begin position="15"/>
        <end position="37"/>
    </location>
</feature>
<dbReference type="GO" id="GO:0016743">
    <property type="term" value="F:carboxyl- or carbamoyltransferase activity"/>
    <property type="evidence" value="ECO:0007669"/>
    <property type="project" value="UniProtKB-UniRule"/>
</dbReference>
<keyword evidence="2 13" id="KW-0444">Lipid biosynthesis</keyword>
<dbReference type="Pfam" id="PF17848">
    <property type="entry name" value="Zn_ribbon_ACC"/>
    <property type="match status" value="1"/>
</dbReference>
<keyword evidence="10 13" id="KW-0443">Lipid metabolism</keyword>
<organism evidence="15 16">
    <name type="scientific">Fimbriimonas ginsengisoli</name>
    <dbReference type="NCBI Taxonomy" id="1005039"/>
    <lineage>
        <taxon>Bacteria</taxon>
        <taxon>Bacillati</taxon>
        <taxon>Armatimonadota</taxon>
        <taxon>Fimbriimonadia</taxon>
        <taxon>Fimbriimonadales</taxon>
        <taxon>Fimbriimonadaceae</taxon>
        <taxon>Fimbriimonas</taxon>
    </lineage>
</organism>
<keyword evidence="6 13" id="KW-0863">Zinc-finger</keyword>
<dbReference type="GO" id="GO:0006633">
    <property type="term" value="P:fatty acid biosynthetic process"/>
    <property type="evidence" value="ECO:0007669"/>
    <property type="project" value="UniProtKB-KW"/>
</dbReference>
<comment type="similarity">
    <text evidence="13">Belongs to the AccD/PCCB family.</text>
</comment>
<comment type="caution">
    <text evidence="15">The sequence shown here is derived from an EMBL/GenBank/DDBJ whole genome shotgun (WGS) entry which is preliminary data.</text>
</comment>
<comment type="catalytic activity">
    <reaction evidence="13">
        <text>N(6)-carboxybiotinyl-L-lysyl-[protein] + acetyl-CoA = N(6)-biotinyl-L-lysyl-[protein] + malonyl-CoA</text>
        <dbReference type="Rhea" id="RHEA:54728"/>
        <dbReference type="Rhea" id="RHEA-COMP:10505"/>
        <dbReference type="Rhea" id="RHEA-COMP:10506"/>
        <dbReference type="ChEBI" id="CHEBI:57288"/>
        <dbReference type="ChEBI" id="CHEBI:57384"/>
        <dbReference type="ChEBI" id="CHEBI:83144"/>
        <dbReference type="ChEBI" id="CHEBI:83145"/>
        <dbReference type="EC" id="2.1.3.15"/>
    </reaction>
</comment>
<evidence type="ECO:0000256" key="1">
    <source>
        <dbReference type="ARBA" id="ARBA00004496"/>
    </source>
</evidence>
<proteinExistence type="inferred from homology"/>
<dbReference type="EMBL" id="JACOSL010000051">
    <property type="protein sequence ID" value="MBI1757074.1"/>
    <property type="molecule type" value="Genomic_DNA"/>
</dbReference>
<evidence type="ECO:0000313" key="16">
    <source>
        <dbReference type="Proteomes" id="UP000727962"/>
    </source>
</evidence>
<evidence type="ECO:0000259" key="14">
    <source>
        <dbReference type="PROSITE" id="PS50980"/>
    </source>
</evidence>
<dbReference type="InterPro" id="IPR029045">
    <property type="entry name" value="ClpP/crotonase-like_dom_sf"/>
</dbReference>
<dbReference type="EC" id="2.1.3.15" evidence="13"/>
<dbReference type="GO" id="GO:0003989">
    <property type="term" value="F:acetyl-CoA carboxylase activity"/>
    <property type="evidence" value="ECO:0007669"/>
    <property type="project" value="InterPro"/>
</dbReference>
<sequence length="275" mass="29509">MTKRTSTQAEPFLQCAGCKKILFAMEFEQNLRVCPHCGHHHRLPARQRIAMTFDEGSFEELDADLRSGNPLGFPDYQDKLEAAEARTGFFDSVVSGRAKLFDAPVSAAVADFAFMGGSMGSAAGEKIARTLERAAEEHIPAIVFCASGGARMQEGLLSLMQMAKTTAAAQRCAQSGCPYFAVFTDPTMAGVLASYASVADVILAEPKALVGFAGARVAKQAGVGKVPDDFQTAEYAHAHGMIDKIVHRKEMRQTLGTLVKLMTTGRRATVGSRRG</sequence>
<comment type="function">
    <text evidence="12 13">Component of the acetyl coenzyme A carboxylase (ACC) complex. Biotin carboxylase (BC) catalyzes the carboxylation of biotin on its carrier protein (BCCP) and then the CO(2) group is transferred by the transcarboxylase to acetyl-CoA to form malonyl-CoA.</text>
</comment>
<keyword evidence="4 13" id="KW-0479">Metal-binding</keyword>
<dbReference type="InterPro" id="IPR011762">
    <property type="entry name" value="COA_CT_N"/>
</dbReference>
<comment type="cofactor">
    <cofactor evidence="13">
        <name>Zn(2+)</name>
        <dbReference type="ChEBI" id="CHEBI:29105"/>
    </cofactor>
    <text evidence="13">Binds 1 zinc ion per subunit.</text>
</comment>
<dbReference type="GO" id="GO:0009317">
    <property type="term" value="C:acetyl-CoA carboxylase complex"/>
    <property type="evidence" value="ECO:0007669"/>
    <property type="project" value="InterPro"/>
</dbReference>
<keyword evidence="11 13" id="KW-0275">Fatty acid biosynthesis</keyword>
<keyword evidence="5 13" id="KW-0547">Nucleotide-binding</keyword>
<comment type="subunit">
    <text evidence="13">Acetyl-CoA carboxylase is a heterohexamer composed of biotin carboxyl carrier protein (AccB), biotin carboxylase (AccC) and two subunits each of ACCase subunit alpha (AccA) and ACCase subunit beta (AccD).</text>
</comment>
<feature type="domain" description="CoA carboxyltransferase N-terminal" evidence="14">
    <location>
        <begin position="11"/>
        <end position="275"/>
    </location>
</feature>
<dbReference type="SUPFAM" id="SSF52096">
    <property type="entry name" value="ClpP/crotonase"/>
    <property type="match status" value="1"/>
</dbReference>
<protein>
    <recommendedName>
        <fullName evidence="13">Acetyl-coenzyme A carboxylase carboxyl transferase subunit beta</fullName>
        <shortName evidence="13">ACCase subunit beta</shortName>
        <shortName evidence="13">Acetyl-CoA carboxylase carboxyltransferase subunit beta</shortName>
        <ecNumber evidence="13">2.1.3.15</ecNumber>
    </recommendedName>
</protein>
<evidence type="ECO:0000256" key="5">
    <source>
        <dbReference type="ARBA" id="ARBA00022741"/>
    </source>
</evidence>
<keyword evidence="7 13" id="KW-0276">Fatty acid metabolism</keyword>
<keyword evidence="13" id="KW-0963">Cytoplasm</keyword>
<dbReference type="AlphaFoldDB" id="A0A931LVP0"/>
<comment type="subcellular location">
    <subcellularLocation>
        <location evidence="1 13">Cytoplasm</location>
    </subcellularLocation>
</comment>
<evidence type="ECO:0000256" key="3">
    <source>
        <dbReference type="ARBA" id="ARBA00022679"/>
    </source>
</evidence>
<feature type="binding site" evidence="13">
    <location>
        <position position="15"/>
    </location>
    <ligand>
        <name>Zn(2+)</name>
        <dbReference type="ChEBI" id="CHEBI:29105"/>
    </ligand>
</feature>
<evidence type="ECO:0000256" key="11">
    <source>
        <dbReference type="ARBA" id="ARBA00023160"/>
    </source>
</evidence>
<dbReference type="Pfam" id="PF01039">
    <property type="entry name" value="Carboxyl_trans"/>
    <property type="match status" value="1"/>
</dbReference>
<dbReference type="GO" id="GO:0008270">
    <property type="term" value="F:zinc ion binding"/>
    <property type="evidence" value="ECO:0007669"/>
    <property type="project" value="UniProtKB-UniRule"/>
</dbReference>
<dbReference type="GO" id="GO:2001295">
    <property type="term" value="P:malonyl-CoA biosynthetic process"/>
    <property type="evidence" value="ECO:0007669"/>
    <property type="project" value="UniProtKB-UniRule"/>
</dbReference>
<evidence type="ECO:0000256" key="2">
    <source>
        <dbReference type="ARBA" id="ARBA00022516"/>
    </source>
</evidence>
<evidence type="ECO:0000256" key="8">
    <source>
        <dbReference type="ARBA" id="ARBA00022833"/>
    </source>
</evidence>
<evidence type="ECO:0000256" key="9">
    <source>
        <dbReference type="ARBA" id="ARBA00022840"/>
    </source>
</evidence>
<dbReference type="Gene3D" id="3.90.226.10">
    <property type="entry name" value="2-enoyl-CoA Hydratase, Chain A, domain 1"/>
    <property type="match status" value="1"/>
</dbReference>
<gene>
    <name evidence="13 15" type="primary">accD</name>
    <name evidence="15" type="ORF">HYR64_08225</name>
</gene>
<dbReference type="HAMAP" id="MF_01395">
    <property type="entry name" value="AcetylCoA_CT_beta"/>
    <property type="match status" value="1"/>
</dbReference>
<feature type="binding site" evidence="13">
    <location>
        <position position="18"/>
    </location>
    <ligand>
        <name>Zn(2+)</name>
        <dbReference type="ChEBI" id="CHEBI:29105"/>
    </ligand>
</feature>
<dbReference type="NCBIfam" id="TIGR00515">
    <property type="entry name" value="accD"/>
    <property type="match status" value="1"/>
</dbReference>
<name>A0A931LVP0_FIMGI</name>
<dbReference type="PANTHER" id="PTHR42995:SF5">
    <property type="entry name" value="ACETYL-COENZYME A CARBOXYLASE CARBOXYL TRANSFERASE SUBUNIT BETA, CHLOROPLASTIC"/>
    <property type="match status" value="1"/>
</dbReference>
<evidence type="ECO:0000256" key="13">
    <source>
        <dbReference type="HAMAP-Rule" id="MF_01395"/>
    </source>
</evidence>
<evidence type="ECO:0000256" key="4">
    <source>
        <dbReference type="ARBA" id="ARBA00022723"/>
    </source>
</evidence>
<keyword evidence="8 13" id="KW-0862">Zinc</keyword>
<dbReference type="Proteomes" id="UP000727962">
    <property type="component" value="Unassembled WGS sequence"/>
</dbReference>
<reference evidence="15" key="1">
    <citation type="submission" date="2020-07" db="EMBL/GenBank/DDBJ databases">
        <title>Huge and variable diversity of episymbiotic CPR bacteria and DPANN archaea in groundwater ecosystems.</title>
        <authorList>
            <person name="He C.Y."/>
            <person name="Keren R."/>
            <person name="Whittaker M."/>
            <person name="Farag I.F."/>
            <person name="Doudna J."/>
            <person name="Cate J.H.D."/>
            <person name="Banfield J.F."/>
        </authorList>
    </citation>
    <scope>NUCLEOTIDE SEQUENCE</scope>
    <source>
        <strain evidence="15">NC_groundwater_17_Pr7_B-0.1um_64_12</strain>
    </source>
</reference>
<dbReference type="PROSITE" id="PS50980">
    <property type="entry name" value="COA_CT_NTER"/>
    <property type="match status" value="1"/>
</dbReference>
<evidence type="ECO:0000256" key="7">
    <source>
        <dbReference type="ARBA" id="ARBA00022832"/>
    </source>
</evidence>
<dbReference type="PRINTS" id="PR01070">
    <property type="entry name" value="ACCCTRFRASEB"/>
</dbReference>
<dbReference type="InterPro" id="IPR034733">
    <property type="entry name" value="AcCoA_carboxyl_beta"/>
</dbReference>
<feature type="binding site" evidence="13">
    <location>
        <position position="34"/>
    </location>
    <ligand>
        <name>Zn(2+)</name>
        <dbReference type="ChEBI" id="CHEBI:29105"/>
    </ligand>
</feature>
<dbReference type="PANTHER" id="PTHR42995">
    <property type="entry name" value="ACETYL-COENZYME A CARBOXYLASE CARBOXYL TRANSFERASE SUBUNIT BETA, CHLOROPLASTIC"/>
    <property type="match status" value="1"/>
</dbReference>
<keyword evidence="3 13" id="KW-0808">Transferase</keyword>
<evidence type="ECO:0000256" key="6">
    <source>
        <dbReference type="ARBA" id="ARBA00022771"/>
    </source>
</evidence>